<evidence type="ECO:0008006" key="3">
    <source>
        <dbReference type="Google" id="ProtNLM"/>
    </source>
</evidence>
<reference evidence="1 2" key="1">
    <citation type="submission" date="2021-03" db="EMBL/GenBank/DDBJ databases">
        <title>Whole genome shotgun sequence of Actinoplanes toevensis NBRC 105298.</title>
        <authorList>
            <person name="Komaki H."/>
            <person name="Tamura T."/>
        </authorList>
    </citation>
    <scope>NUCLEOTIDE SEQUENCE [LARGE SCALE GENOMIC DNA]</scope>
    <source>
        <strain evidence="1 2">NBRC 105298</strain>
    </source>
</reference>
<evidence type="ECO:0000313" key="1">
    <source>
        <dbReference type="EMBL" id="GIM96267.1"/>
    </source>
</evidence>
<keyword evidence="2" id="KW-1185">Reference proteome</keyword>
<evidence type="ECO:0000313" key="2">
    <source>
        <dbReference type="Proteomes" id="UP000677082"/>
    </source>
</evidence>
<comment type="caution">
    <text evidence="1">The sequence shown here is derived from an EMBL/GenBank/DDBJ whole genome shotgun (WGS) entry which is preliminary data.</text>
</comment>
<dbReference type="PANTHER" id="PTHR34613:SF1">
    <property type="entry name" value="SLL6017 PROTEIN"/>
    <property type="match status" value="1"/>
</dbReference>
<dbReference type="EMBL" id="BOQN01000112">
    <property type="protein sequence ID" value="GIM96267.1"/>
    <property type="molecule type" value="Genomic_DNA"/>
</dbReference>
<sequence length="305" mass="34612">MPVDATPGSKASRKDYDGLFKSMFEAHPEDTLRILFGAELDGRQVVLEGPTEQQRRLTRSRDKVYLALRDREEQDRAEKDGLPIPLHDVYHLEVQVERVTDFEERMMSYWSSLALKYSRARHRLHQVVVWPFGGGYPGNFQRDGAALRYTSWNLAEDLDPEYILASGLAPLALWSKNPPPDAVERVAETIAATADPDERLVLVELGKLGPRPIATQLVKALMRRGMSDILEGTEFARDLARRKIEEGRAEGRDEGRVEALAALLKHHYGAIDDLPELARKLAAVDYEQHLQWVTDRVPLEQLRAV</sequence>
<accession>A0A920BNW8</accession>
<dbReference type="RefSeq" id="WP_213011950.1">
    <property type="nucleotide sequence ID" value="NZ_BOQN01000112.1"/>
</dbReference>
<proteinExistence type="predicted"/>
<name>A0A920BNW8_9ACTN</name>
<dbReference type="AlphaFoldDB" id="A0A920BNW8"/>
<dbReference type="Proteomes" id="UP000677082">
    <property type="component" value="Unassembled WGS sequence"/>
</dbReference>
<protein>
    <recommendedName>
        <fullName evidence="3">DUF4351 domain-containing protein</fullName>
    </recommendedName>
</protein>
<gene>
    <name evidence="1" type="ORF">Ato02nite_080600</name>
</gene>
<dbReference type="PANTHER" id="PTHR34613">
    <property type="entry name" value="SLL0800 PROTEIN"/>
    <property type="match status" value="1"/>
</dbReference>
<organism evidence="1 2">
    <name type="scientific">Paractinoplanes toevensis</name>
    <dbReference type="NCBI Taxonomy" id="571911"/>
    <lineage>
        <taxon>Bacteria</taxon>
        <taxon>Bacillati</taxon>
        <taxon>Actinomycetota</taxon>
        <taxon>Actinomycetes</taxon>
        <taxon>Micromonosporales</taxon>
        <taxon>Micromonosporaceae</taxon>
        <taxon>Paractinoplanes</taxon>
    </lineage>
</organism>